<proteinExistence type="predicted"/>
<keyword evidence="2" id="KW-1185">Reference proteome</keyword>
<sequence length="60" mass="7335">MGERIWRSMISERVWALKRADEEAFKQAVREHFALGRPGFRVLRAAYPYIYIQDERRHDR</sequence>
<reference evidence="1 2" key="1">
    <citation type="submission" date="2017-06" db="EMBL/GenBank/DDBJ databases">
        <title>Complete genome sequence of Paenibacillus donghaensis KCTC 13049T isolated from East Sea sediment, South Korea.</title>
        <authorList>
            <person name="Jung B.K."/>
            <person name="Hong S.-J."/>
            <person name="Shin J.-H."/>
        </authorList>
    </citation>
    <scope>NUCLEOTIDE SEQUENCE [LARGE SCALE GENOMIC DNA]</scope>
    <source>
        <strain evidence="1 2">KCTC 13049</strain>
    </source>
</reference>
<dbReference type="Proteomes" id="UP000249890">
    <property type="component" value="Chromosome"/>
</dbReference>
<evidence type="ECO:0000313" key="1">
    <source>
        <dbReference type="EMBL" id="ASA26338.1"/>
    </source>
</evidence>
<organism evidence="1 2">
    <name type="scientific">Paenibacillus donghaensis</name>
    <dbReference type="NCBI Taxonomy" id="414771"/>
    <lineage>
        <taxon>Bacteria</taxon>
        <taxon>Bacillati</taxon>
        <taxon>Bacillota</taxon>
        <taxon>Bacilli</taxon>
        <taxon>Bacillales</taxon>
        <taxon>Paenibacillaceae</taxon>
        <taxon>Paenibacillus</taxon>
    </lineage>
</organism>
<name>A0A2Z2KZK9_9BACL</name>
<protein>
    <submittedName>
        <fullName evidence="1">Uncharacterized protein</fullName>
    </submittedName>
</protein>
<dbReference type="KEGG" id="pdh:B9T62_15135"/>
<evidence type="ECO:0000313" key="2">
    <source>
        <dbReference type="Proteomes" id="UP000249890"/>
    </source>
</evidence>
<dbReference type="AlphaFoldDB" id="A0A2Z2KZK9"/>
<gene>
    <name evidence="1" type="ORF">B9T62_15135</name>
</gene>
<accession>A0A2Z2KZK9</accession>
<dbReference type="EMBL" id="CP021780">
    <property type="protein sequence ID" value="ASA26338.1"/>
    <property type="molecule type" value="Genomic_DNA"/>
</dbReference>